<proteinExistence type="predicted"/>
<organism evidence="2 3">
    <name type="scientific">Geodia barretti</name>
    <name type="common">Barrett's horny sponge</name>
    <dbReference type="NCBI Taxonomy" id="519541"/>
    <lineage>
        <taxon>Eukaryota</taxon>
        <taxon>Metazoa</taxon>
        <taxon>Porifera</taxon>
        <taxon>Demospongiae</taxon>
        <taxon>Heteroscleromorpha</taxon>
        <taxon>Tetractinellida</taxon>
        <taxon>Astrophorina</taxon>
        <taxon>Geodiidae</taxon>
        <taxon>Geodia</taxon>
    </lineage>
</organism>
<feature type="compositionally biased region" description="Pro residues" evidence="1">
    <location>
        <begin position="118"/>
        <end position="145"/>
    </location>
</feature>
<protein>
    <recommendedName>
        <fullName evidence="4">Death domain-containing protein</fullName>
    </recommendedName>
</protein>
<feature type="compositionally biased region" description="Low complexity" evidence="1">
    <location>
        <begin position="166"/>
        <end position="176"/>
    </location>
</feature>
<evidence type="ECO:0000313" key="3">
    <source>
        <dbReference type="Proteomes" id="UP001174909"/>
    </source>
</evidence>
<dbReference type="AlphaFoldDB" id="A0AA35TGA9"/>
<sequence length="443" mass="48834">MAASSRMLFKDVVAALDPLTIEKTEKLVVLFGVELKTVQDIEYQRKGSNCKHHFIQAWLDQDTQASWGKLVSGLQHIKMDSLAEQVASQRCLPSPAAASPSTVDHQPVTVRSVATPAPAAPSPPPPPPHPLPSTDPNQPTSPPPSDRCQPVAPPATASATGSDEFPVPSSSTTSSSPPVPPPPSLHNPSTHSFLSPEKVKATIQELEAKFLDLNTDAEEEICEKEAQDQKFLRKFRKYLQLLPAAKKAPHVKFFRECEKEILSAKDSLEILAIICRYIDYRNYEILRDIVLKFCGPPLQTSMQDYCKMLEVFETSTTVDVYISTVPDEVTEDQKKAFSEMVVKIDKPASQCTLHDVRKLNEAIIANSGLCPHSVYISGVANKCVEVVVRFPPSVVGWVLAALTPHFMTTHHLSEVTVDGSQLTLLQDHRHLNDELIRASSKEI</sequence>
<keyword evidence="3" id="KW-1185">Reference proteome</keyword>
<evidence type="ECO:0000313" key="2">
    <source>
        <dbReference type="EMBL" id="CAI8047428.1"/>
    </source>
</evidence>
<name>A0AA35TGA9_GEOBA</name>
<dbReference type="Proteomes" id="UP001174909">
    <property type="component" value="Unassembled WGS sequence"/>
</dbReference>
<comment type="caution">
    <text evidence="2">The sequence shown here is derived from an EMBL/GenBank/DDBJ whole genome shotgun (WGS) entry which is preliminary data.</text>
</comment>
<evidence type="ECO:0000256" key="1">
    <source>
        <dbReference type="SAM" id="MobiDB-lite"/>
    </source>
</evidence>
<evidence type="ECO:0008006" key="4">
    <source>
        <dbReference type="Google" id="ProtNLM"/>
    </source>
</evidence>
<accession>A0AA35TGA9</accession>
<dbReference type="EMBL" id="CASHTH010003636">
    <property type="protein sequence ID" value="CAI8047428.1"/>
    <property type="molecule type" value="Genomic_DNA"/>
</dbReference>
<dbReference type="Gene3D" id="1.10.533.10">
    <property type="entry name" value="Death Domain, Fas"/>
    <property type="match status" value="1"/>
</dbReference>
<gene>
    <name evidence="2" type="ORF">GBAR_LOCUS26209</name>
</gene>
<reference evidence="2" key="1">
    <citation type="submission" date="2023-03" db="EMBL/GenBank/DDBJ databases">
        <authorList>
            <person name="Steffen K."/>
            <person name="Cardenas P."/>
        </authorList>
    </citation>
    <scope>NUCLEOTIDE SEQUENCE</scope>
</reference>
<feature type="region of interest" description="Disordered" evidence="1">
    <location>
        <begin position="114"/>
        <end position="193"/>
    </location>
</feature>
<dbReference type="InterPro" id="IPR011029">
    <property type="entry name" value="DEATH-like_dom_sf"/>
</dbReference>